<comment type="catalytic activity">
    <reaction evidence="8 9">
        <text>hydroxymethylbilane = uroporphyrinogen III + H2O</text>
        <dbReference type="Rhea" id="RHEA:18965"/>
        <dbReference type="ChEBI" id="CHEBI:15377"/>
        <dbReference type="ChEBI" id="CHEBI:57308"/>
        <dbReference type="ChEBI" id="CHEBI:57845"/>
        <dbReference type="EC" id="4.2.1.75"/>
    </reaction>
</comment>
<reference evidence="11 12" key="1">
    <citation type="submission" date="2023-10" db="EMBL/GenBank/DDBJ databases">
        <title>Characteristics and mechanism of a salt-tolerant marine origin heterotrophic nitrifying- aerobic denitrifying bacteria Marinobacter xestospongiae HN1.</title>
        <authorList>
            <person name="Qi R."/>
        </authorList>
    </citation>
    <scope>NUCLEOTIDE SEQUENCE [LARGE SCALE GENOMIC DNA]</scope>
    <source>
        <strain evidence="11 12">HN1</strain>
    </source>
</reference>
<dbReference type="InterPro" id="IPR039793">
    <property type="entry name" value="UROS/Hem4"/>
</dbReference>
<evidence type="ECO:0000256" key="6">
    <source>
        <dbReference type="ARBA" id="ARBA00037589"/>
    </source>
</evidence>
<evidence type="ECO:0000313" key="12">
    <source>
        <dbReference type="Proteomes" id="UP001269819"/>
    </source>
</evidence>
<gene>
    <name evidence="11" type="ORF">RYS15_06845</name>
</gene>
<dbReference type="EC" id="4.2.1.75" evidence="3 9"/>
<feature type="domain" description="Tetrapyrrole biosynthesis uroporphyrinogen III synthase" evidence="10">
    <location>
        <begin position="25"/>
        <end position="246"/>
    </location>
</feature>
<evidence type="ECO:0000256" key="9">
    <source>
        <dbReference type="RuleBase" id="RU366031"/>
    </source>
</evidence>
<evidence type="ECO:0000256" key="3">
    <source>
        <dbReference type="ARBA" id="ARBA00013109"/>
    </source>
</evidence>
<dbReference type="RefSeq" id="WP_316973168.1">
    <property type="nucleotide sequence ID" value="NZ_JAWIIJ010000003.1"/>
</dbReference>
<evidence type="ECO:0000256" key="8">
    <source>
        <dbReference type="ARBA" id="ARBA00048617"/>
    </source>
</evidence>
<sequence length="270" mass="29439">MATPHAESPLRGCRVLVCRPQPEADRLVAAFHAAGAEARALPLLERLPLPDTAATRTAIQNLDQFHHVIAVSPYAARQLLALIDTWWPQLPLGLHWYGVGQGTARVLQQAGLQPHWPSTGVDSEALLALPELARLSGQKILLARGENGRELLRDTLQQRGAQVTPLALYRRQCPADAGQRLDTLLRDFDPHAVVLLSGETLNNFIALGENSDHTLYQRLLVVPVQRVADQAARAGFHNLCIPPELSDHQVIAAVAQHLAPTAPDTDIPAR</sequence>
<dbReference type="Proteomes" id="UP001269819">
    <property type="component" value="Unassembled WGS sequence"/>
</dbReference>
<keyword evidence="12" id="KW-1185">Reference proteome</keyword>
<protein>
    <recommendedName>
        <fullName evidence="7 9">Uroporphyrinogen-III synthase</fullName>
        <ecNumber evidence="3 9">4.2.1.75</ecNumber>
    </recommendedName>
</protein>
<evidence type="ECO:0000259" key="10">
    <source>
        <dbReference type="Pfam" id="PF02602"/>
    </source>
</evidence>
<dbReference type="Pfam" id="PF02602">
    <property type="entry name" value="HEM4"/>
    <property type="match status" value="1"/>
</dbReference>
<keyword evidence="4 9" id="KW-0456">Lyase</keyword>
<dbReference type="SUPFAM" id="SSF69618">
    <property type="entry name" value="HemD-like"/>
    <property type="match status" value="1"/>
</dbReference>
<dbReference type="EMBL" id="JAWIIJ010000003">
    <property type="protein sequence ID" value="MDV2078394.1"/>
    <property type="molecule type" value="Genomic_DNA"/>
</dbReference>
<dbReference type="GO" id="GO:0004852">
    <property type="term" value="F:uroporphyrinogen-III synthase activity"/>
    <property type="evidence" value="ECO:0007669"/>
    <property type="project" value="UniProtKB-EC"/>
</dbReference>
<accession>A0ABU3VVV4</accession>
<dbReference type="Gene3D" id="3.40.50.10090">
    <property type="match status" value="2"/>
</dbReference>
<dbReference type="PANTHER" id="PTHR38042">
    <property type="entry name" value="UROPORPHYRINOGEN-III SYNTHASE, CHLOROPLASTIC"/>
    <property type="match status" value="1"/>
</dbReference>
<evidence type="ECO:0000256" key="2">
    <source>
        <dbReference type="ARBA" id="ARBA00008133"/>
    </source>
</evidence>
<evidence type="ECO:0000256" key="4">
    <source>
        <dbReference type="ARBA" id="ARBA00023239"/>
    </source>
</evidence>
<name>A0ABU3VVV4_9GAMM</name>
<evidence type="ECO:0000256" key="5">
    <source>
        <dbReference type="ARBA" id="ARBA00023244"/>
    </source>
</evidence>
<comment type="pathway">
    <text evidence="1 9">Porphyrin-containing compound metabolism; protoporphyrin-IX biosynthesis; coproporphyrinogen-III from 5-aminolevulinate: step 3/4.</text>
</comment>
<organism evidence="11 12">
    <name type="scientific">Marinobacter xestospongiae</name>
    <dbReference type="NCBI Taxonomy" id="994319"/>
    <lineage>
        <taxon>Bacteria</taxon>
        <taxon>Pseudomonadati</taxon>
        <taxon>Pseudomonadota</taxon>
        <taxon>Gammaproteobacteria</taxon>
        <taxon>Pseudomonadales</taxon>
        <taxon>Marinobacteraceae</taxon>
        <taxon>Marinobacter</taxon>
    </lineage>
</organism>
<evidence type="ECO:0000256" key="7">
    <source>
        <dbReference type="ARBA" id="ARBA00040167"/>
    </source>
</evidence>
<dbReference type="CDD" id="cd06578">
    <property type="entry name" value="HemD"/>
    <property type="match status" value="1"/>
</dbReference>
<dbReference type="InterPro" id="IPR036108">
    <property type="entry name" value="4pyrrol_syn_uPrphyn_synt_sf"/>
</dbReference>
<proteinExistence type="inferred from homology"/>
<dbReference type="InterPro" id="IPR003754">
    <property type="entry name" value="4pyrrol_synth_uPrphyn_synth"/>
</dbReference>
<comment type="caution">
    <text evidence="11">The sequence shown here is derived from an EMBL/GenBank/DDBJ whole genome shotgun (WGS) entry which is preliminary data.</text>
</comment>
<comment type="similarity">
    <text evidence="2 9">Belongs to the uroporphyrinogen-III synthase family.</text>
</comment>
<evidence type="ECO:0000256" key="1">
    <source>
        <dbReference type="ARBA" id="ARBA00004772"/>
    </source>
</evidence>
<keyword evidence="5 9" id="KW-0627">Porphyrin biosynthesis</keyword>
<dbReference type="PANTHER" id="PTHR38042:SF1">
    <property type="entry name" value="UROPORPHYRINOGEN-III SYNTHASE, CHLOROPLASTIC"/>
    <property type="match status" value="1"/>
</dbReference>
<evidence type="ECO:0000313" key="11">
    <source>
        <dbReference type="EMBL" id="MDV2078394.1"/>
    </source>
</evidence>
<comment type="function">
    <text evidence="6 9">Catalyzes cyclization of the linear tetrapyrrole, hydroxymethylbilane, to the macrocyclic uroporphyrinogen III.</text>
</comment>